<dbReference type="InterPro" id="IPR000847">
    <property type="entry name" value="LysR_HTH_N"/>
</dbReference>
<dbReference type="SUPFAM" id="SSF53850">
    <property type="entry name" value="Periplasmic binding protein-like II"/>
    <property type="match status" value="1"/>
</dbReference>
<dbReference type="Gene3D" id="1.10.10.10">
    <property type="entry name" value="Winged helix-like DNA-binding domain superfamily/Winged helix DNA-binding domain"/>
    <property type="match status" value="1"/>
</dbReference>
<evidence type="ECO:0000313" key="7">
    <source>
        <dbReference type="Proteomes" id="UP000243528"/>
    </source>
</evidence>
<dbReference type="InterPro" id="IPR036390">
    <property type="entry name" value="WH_DNA-bd_sf"/>
</dbReference>
<dbReference type="PROSITE" id="PS50931">
    <property type="entry name" value="HTH_LYSR"/>
    <property type="match status" value="1"/>
</dbReference>
<dbReference type="InterPro" id="IPR005119">
    <property type="entry name" value="LysR_subst-bd"/>
</dbReference>
<evidence type="ECO:0000256" key="1">
    <source>
        <dbReference type="ARBA" id="ARBA00009437"/>
    </source>
</evidence>
<keyword evidence="3 6" id="KW-0238">DNA-binding</keyword>
<dbReference type="GO" id="GO:0032993">
    <property type="term" value="C:protein-DNA complex"/>
    <property type="evidence" value="ECO:0007669"/>
    <property type="project" value="TreeGrafter"/>
</dbReference>
<comment type="caution">
    <text evidence="6">The sequence shown here is derived from an EMBL/GenBank/DDBJ whole genome shotgun (WGS) entry which is preliminary data.</text>
</comment>
<dbReference type="AlphaFoldDB" id="A0A2P8E9Q6"/>
<dbReference type="FunFam" id="1.10.10.10:FF:000001">
    <property type="entry name" value="LysR family transcriptional regulator"/>
    <property type="match status" value="1"/>
</dbReference>
<dbReference type="InterPro" id="IPR036388">
    <property type="entry name" value="WH-like_DNA-bd_sf"/>
</dbReference>
<reference evidence="6 7" key="1">
    <citation type="submission" date="2018-03" db="EMBL/GenBank/DDBJ databases">
        <title>Genomic Encyclopedia of Archaeal and Bacterial Type Strains, Phase II (KMG-II): from individual species to whole genera.</title>
        <authorList>
            <person name="Goeker M."/>
        </authorList>
    </citation>
    <scope>NUCLEOTIDE SEQUENCE [LARGE SCALE GENOMIC DNA]</scope>
    <source>
        <strain evidence="6 7">DSM 45211</strain>
    </source>
</reference>
<dbReference type="Pfam" id="PF03466">
    <property type="entry name" value="LysR_substrate"/>
    <property type="match status" value="1"/>
</dbReference>
<name>A0A2P8E9Q6_9ACTN</name>
<evidence type="ECO:0000256" key="3">
    <source>
        <dbReference type="ARBA" id="ARBA00023125"/>
    </source>
</evidence>
<dbReference type="PRINTS" id="PR00039">
    <property type="entry name" value="HTHLYSR"/>
</dbReference>
<keyword evidence="7" id="KW-1185">Reference proteome</keyword>
<dbReference type="EMBL" id="PYGE01000003">
    <property type="protein sequence ID" value="PSL06167.1"/>
    <property type="molecule type" value="Genomic_DNA"/>
</dbReference>
<accession>A0A2P8E9Q6</accession>
<proteinExistence type="inferred from homology"/>
<keyword evidence="2" id="KW-0805">Transcription regulation</keyword>
<dbReference type="Pfam" id="PF00126">
    <property type="entry name" value="HTH_1"/>
    <property type="match status" value="1"/>
</dbReference>
<feature type="domain" description="HTH lysR-type" evidence="5">
    <location>
        <begin position="11"/>
        <end position="66"/>
    </location>
</feature>
<evidence type="ECO:0000259" key="5">
    <source>
        <dbReference type="PROSITE" id="PS50931"/>
    </source>
</evidence>
<sequence>MQQTHSLASVLESWRSFLEVCRTGSFSAAAEELGFSQSAVSRQVAGLERETGARLLHRHARGVEPTPAGEAFGHHARIVVAEADRAVRAAHAADAVVPERLAVGATPSAAASIVPAALRRLVDDHGVRWSVRPALTAELEVLVASGELDVAVVTDAPPGLQADSQLRREVLGVDEMCVIVPAGHSAAGRDRASLAAFAADTWVEDDAGSAALLRRHAARADFEPRLDVDAVDLLGKIAMVAAGHAVALVPGLLAGSLPRDVVAVRLADAPTRGLYALLPTRADPPPPIVSDVVRHVSEALSLTG</sequence>
<dbReference type="Gene3D" id="3.40.190.290">
    <property type="match status" value="1"/>
</dbReference>
<evidence type="ECO:0000313" key="6">
    <source>
        <dbReference type="EMBL" id="PSL06167.1"/>
    </source>
</evidence>
<dbReference type="GO" id="GO:0003677">
    <property type="term" value="F:DNA binding"/>
    <property type="evidence" value="ECO:0007669"/>
    <property type="project" value="UniProtKB-KW"/>
</dbReference>
<protein>
    <submittedName>
        <fullName evidence="6">DNA-binding transcriptional LysR family regulator</fullName>
    </submittedName>
</protein>
<organism evidence="6 7">
    <name type="scientific">Haloactinopolyspora alba</name>
    <dbReference type="NCBI Taxonomy" id="648780"/>
    <lineage>
        <taxon>Bacteria</taxon>
        <taxon>Bacillati</taxon>
        <taxon>Actinomycetota</taxon>
        <taxon>Actinomycetes</taxon>
        <taxon>Jiangellales</taxon>
        <taxon>Jiangellaceae</taxon>
        <taxon>Haloactinopolyspora</taxon>
    </lineage>
</organism>
<evidence type="ECO:0000256" key="4">
    <source>
        <dbReference type="ARBA" id="ARBA00023163"/>
    </source>
</evidence>
<gene>
    <name evidence="6" type="ORF">CLV30_103322</name>
</gene>
<dbReference type="Proteomes" id="UP000243528">
    <property type="component" value="Unassembled WGS sequence"/>
</dbReference>
<dbReference type="SUPFAM" id="SSF46785">
    <property type="entry name" value="Winged helix' DNA-binding domain"/>
    <property type="match status" value="1"/>
</dbReference>
<dbReference type="PANTHER" id="PTHR30346:SF29">
    <property type="entry name" value="LYSR SUBSTRATE-BINDING"/>
    <property type="match status" value="1"/>
</dbReference>
<dbReference type="PANTHER" id="PTHR30346">
    <property type="entry name" value="TRANSCRIPTIONAL DUAL REGULATOR HCAR-RELATED"/>
    <property type="match status" value="1"/>
</dbReference>
<dbReference type="GO" id="GO:0003700">
    <property type="term" value="F:DNA-binding transcription factor activity"/>
    <property type="evidence" value="ECO:0007669"/>
    <property type="project" value="InterPro"/>
</dbReference>
<keyword evidence="4" id="KW-0804">Transcription</keyword>
<evidence type="ECO:0000256" key="2">
    <source>
        <dbReference type="ARBA" id="ARBA00023015"/>
    </source>
</evidence>
<comment type="similarity">
    <text evidence="1">Belongs to the LysR transcriptional regulatory family.</text>
</comment>
<dbReference type="OrthoDB" id="9789529at2"/>